<name>A0A6B9FM27_9HYPH</name>
<organism evidence="2 3">
    <name type="scientific">Methylobacterium mesophilicum SR1.6/6</name>
    <dbReference type="NCBI Taxonomy" id="908290"/>
    <lineage>
        <taxon>Bacteria</taxon>
        <taxon>Pseudomonadati</taxon>
        <taxon>Pseudomonadota</taxon>
        <taxon>Alphaproteobacteria</taxon>
        <taxon>Hyphomicrobiales</taxon>
        <taxon>Methylobacteriaceae</taxon>
        <taxon>Methylobacterium</taxon>
    </lineage>
</organism>
<feature type="compositionally biased region" description="Low complexity" evidence="1">
    <location>
        <begin position="25"/>
        <end position="40"/>
    </location>
</feature>
<evidence type="ECO:0000313" key="3">
    <source>
        <dbReference type="Proteomes" id="UP000012488"/>
    </source>
</evidence>
<evidence type="ECO:0000256" key="1">
    <source>
        <dbReference type="SAM" id="MobiDB-lite"/>
    </source>
</evidence>
<reference evidence="2 3" key="2">
    <citation type="journal article" date="2013" name="Genome Announc.">
        <title>Draft Genome Sequence of Methylobacterium mesophilicum Strain SR1.6/6, Isolated from Citrus sinensis.</title>
        <authorList>
            <person name="Marinho Almeida D."/>
            <person name="Dini-Andreote F."/>
            <person name="Camargo Neves A.A."/>
            <person name="Juca Ramos R.T."/>
            <person name="Andreote F.D."/>
            <person name="Carneiro A.R."/>
            <person name="Oliveira de Souza Lima A."/>
            <person name="Caracciolo Gomes de Sa P.H."/>
            <person name="Ribeiro Barbosa M.S."/>
            <person name="Araujo W.L."/>
            <person name="Silva A."/>
        </authorList>
    </citation>
    <scope>NUCLEOTIDE SEQUENCE [LARGE SCALE GENOMIC DNA]</scope>
    <source>
        <strain evidence="2 3">SR1.6/6</strain>
    </source>
</reference>
<dbReference type="AlphaFoldDB" id="A0A6B9FM27"/>
<dbReference type="EMBL" id="CP043538">
    <property type="protein sequence ID" value="QGY01978.1"/>
    <property type="molecule type" value="Genomic_DNA"/>
</dbReference>
<reference evidence="2 3" key="1">
    <citation type="journal article" date="2012" name="Genet. Mol. Biol.">
        <title>Analysis of 16S rRNA and mxaF genes revealing insights into Methylobacterium niche-specific plant association.</title>
        <authorList>
            <person name="Dourado M.N."/>
            <person name="Andreote F.D."/>
            <person name="Dini-Andreote F."/>
            <person name="Conti R."/>
            <person name="Araujo J.M."/>
            <person name="Araujo W.L."/>
        </authorList>
    </citation>
    <scope>NUCLEOTIDE SEQUENCE [LARGE SCALE GENOMIC DNA]</scope>
    <source>
        <strain evidence="2 3">SR1.6/6</strain>
    </source>
</reference>
<feature type="region of interest" description="Disordered" evidence="1">
    <location>
        <begin position="19"/>
        <end position="40"/>
    </location>
</feature>
<dbReference type="Proteomes" id="UP000012488">
    <property type="component" value="Chromosome"/>
</dbReference>
<sequence>MSASPVRATSRPTRWAAISARTGSRCRPLRSSPSTRRSPASTCHELRAALAEHGICVAQSSLSRSCRRHGISRNKVRATRPSRTGRT</sequence>
<gene>
    <name evidence="2" type="ORF">MMSR116_08865</name>
</gene>
<feature type="region of interest" description="Disordered" evidence="1">
    <location>
        <begin position="68"/>
        <end position="87"/>
    </location>
</feature>
<dbReference type="KEGG" id="mmes:MMSR116_08865"/>
<evidence type="ECO:0000313" key="2">
    <source>
        <dbReference type="EMBL" id="QGY01978.1"/>
    </source>
</evidence>
<protein>
    <submittedName>
        <fullName evidence="2">Uncharacterized protein</fullName>
    </submittedName>
</protein>
<accession>A0A6B9FM27</accession>
<proteinExistence type="predicted"/>